<dbReference type="OrthoDB" id="7061668at2"/>
<dbReference type="PATRIC" id="fig|455.5.peg.517"/>
<evidence type="ECO:0000313" key="4">
    <source>
        <dbReference type="Proteomes" id="UP000054715"/>
    </source>
</evidence>
<reference evidence="3 5" key="2">
    <citation type="submission" date="2016-05" db="EMBL/GenBank/DDBJ databases">
        <authorList>
            <person name="Prochazka B."/>
            <person name="Indra A."/>
            <person name="Hasenberger P."/>
            <person name="Blaschitz M."/>
            <person name="Wagner L."/>
            <person name="Wewalka G."/>
            <person name="Sorschag S."/>
            <person name="Schmid D."/>
            <person name="Ruppitsch W."/>
        </authorList>
    </citation>
    <scope>NUCLEOTIDE SEQUENCE [LARGE SCALE GENOMIC DNA]</scope>
    <source>
        <strain evidence="3 5">974010_12</strain>
    </source>
</reference>
<dbReference type="InterPro" id="IPR001938">
    <property type="entry name" value="Thaumatin"/>
</dbReference>
<evidence type="ECO:0000313" key="3">
    <source>
        <dbReference type="EMBL" id="OCH98148.1"/>
    </source>
</evidence>
<reference evidence="2 4" key="1">
    <citation type="submission" date="2015-11" db="EMBL/GenBank/DDBJ databases">
        <title>Genomic analysis of 38 Legionella species identifies large and diverse effector repertoires.</title>
        <authorList>
            <person name="Burstein D."/>
            <person name="Amaro F."/>
            <person name="Zusman T."/>
            <person name="Lifshitz Z."/>
            <person name="Cohen O."/>
            <person name="Gilbert J.A."/>
            <person name="Pupko T."/>
            <person name="Shuman H.A."/>
            <person name="Segal G."/>
        </authorList>
    </citation>
    <scope>NUCLEOTIDE SEQUENCE [LARGE SCALE GENOMIC DNA]</scope>
    <source>
        <strain evidence="2 4">JA-26-G1-E2</strain>
    </source>
</reference>
<keyword evidence="1" id="KW-0732">Signal</keyword>
<dbReference type="RefSeq" id="WP_058448548.1">
    <property type="nucleotide sequence ID" value="NZ_CAAAJF010000004.1"/>
</dbReference>
<keyword evidence="5" id="KW-1185">Reference proteome</keyword>
<dbReference type="EMBL" id="LYOZ01000017">
    <property type="protein sequence ID" value="OCH98148.1"/>
    <property type="molecule type" value="Genomic_DNA"/>
</dbReference>
<evidence type="ECO:0000313" key="2">
    <source>
        <dbReference type="EMBL" id="KTD11295.1"/>
    </source>
</evidence>
<feature type="signal peptide" evidence="1">
    <location>
        <begin position="1"/>
        <end position="22"/>
    </location>
</feature>
<dbReference type="PROSITE" id="PS51367">
    <property type="entry name" value="THAUMATIN_2"/>
    <property type="match status" value="1"/>
</dbReference>
<sequence>MKVFTAIGSLIGLFLTSAWAMANTSLFIATYPQKYKISYGATHHLLQLQYTIVSNLPGKSQTLSKFAFSSAKPNNRILLKNLTNTCRGVLPPQGPSGVCTVNALLEVTGIQYPSHAALPETAYHLSFTYGNGRGTGMNSAPMVFSFATGASIPTAFRTFTFKNYCNYNVWLGVSGGATDSIKPAIAKDLQSCKDTIHSSDCYPGSICVAVGGGVNHCFWKNPVPNGGTYELAKNSSATVIFPVYDNGIDAQWSGGVAGRTNCTSTSCDTGDCNGGATSGHNGVCKVATGFNAPVSTAEFTLLGALPLVYSNTPQGNSDADTYDVTIINGISTPISMTPVNGVWGGRQKPYTCGVPGAATNTKSSAACDWNSFNPPDIKAYRWVKYTNGAMENECLNTNCPSNKQCGAAFNPGSGGHVIKNVCGAALGYWTADAFCAKDASFEDSRISIDCSAHLASPDGQYTQAQLYGCSTGIFKNSCYSVGAVSGACCGCVDWNTLGINVPAPPITQSCKGIKTDNWVIVSQPKLEWLKESCSNTYVYPYDDASSTFTCQKLNSQTINQVNYMISFCPQA</sequence>
<evidence type="ECO:0000313" key="5">
    <source>
        <dbReference type="Proteomes" id="UP000093336"/>
    </source>
</evidence>
<dbReference type="Proteomes" id="UP000054715">
    <property type="component" value="Unassembled WGS sequence"/>
</dbReference>
<dbReference type="InterPro" id="IPR037176">
    <property type="entry name" value="Osmotin/thaumatin-like_sf"/>
</dbReference>
<dbReference type="STRING" id="455.Ljam_0489"/>
<dbReference type="AlphaFoldDB" id="A0A0W0UTU7"/>
<dbReference type="Pfam" id="PF00314">
    <property type="entry name" value="Thaumatin"/>
    <property type="match status" value="1"/>
</dbReference>
<dbReference type="Proteomes" id="UP000093336">
    <property type="component" value="Unassembled WGS sequence"/>
</dbReference>
<dbReference type="EMBL" id="LNYG01000008">
    <property type="protein sequence ID" value="KTD11295.1"/>
    <property type="molecule type" value="Genomic_DNA"/>
</dbReference>
<dbReference type="SUPFAM" id="SSF49870">
    <property type="entry name" value="Osmotin, thaumatin-like protein"/>
    <property type="match status" value="1"/>
</dbReference>
<proteinExistence type="predicted"/>
<dbReference type="PANTHER" id="PTHR31048">
    <property type="entry name" value="OS03G0233200 PROTEIN"/>
    <property type="match status" value="1"/>
</dbReference>
<dbReference type="Gene3D" id="2.60.110.10">
    <property type="entry name" value="Thaumatin"/>
    <property type="match status" value="2"/>
</dbReference>
<accession>A0A0W0UTU7</accession>
<protein>
    <submittedName>
        <fullName evidence="2">Thaumatin domain-containing protein</fullName>
    </submittedName>
</protein>
<comment type="caution">
    <text evidence="2">The sequence shown here is derived from an EMBL/GenBank/DDBJ whole genome shotgun (WGS) entry which is preliminary data.</text>
</comment>
<feature type="chain" id="PRO_5006914298" evidence="1">
    <location>
        <begin position="23"/>
        <end position="571"/>
    </location>
</feature>
<organism evidence="2 4">
    <name type="scientific">Legionella jamestowniensis</name>
    <dbReference type="NCBI Taxonomy" id="455"/>
    <lineage>
        <taxon>Bacteria</taxon>
        <taxon>Pseudomonadati</taxon>
        <taxon>Pseudomonadota</taxon>
        <taxon>Gammaproteobacteria</taxon>
        <taxon>Legionellales</taxon>
        <taxon>Legionellaceae</taxon>
        <taxon>Legionella</taxon>
    </lineage>
</organism>
<evidence type="ECO:0000256" key="1">
    <source>
        <dbReference type="SAM" id="SignalP"/>
    </source>
</evidence>
<gene>
    <name evidence="3" type="ORF">A8135_13400</name>
    <name evidence="2" type="ORF">Ljam_0489</name>
</gene>
<name>A0A0W0UTU7_9GAMM</name>